<organism evidence="1">
    <name type="scientific">Galaxaura rugosa</name>
    <dbReference type="NCBI Taxonomy" id="268570"/>
    <lineage>
        <taxon>Eukaryota</taxon>
        <taxon>Rhodophyta</taxon>
        <taxon>Florideophyceae</taxon>
        <taxon>Nemaliophycidae</taxon>
        <taxon>Nemaliales</taxon>
        <taxon>Galaxauraceae</taxon>
        <taxon>Galaxaura</taxon>
    </lineage>
</organism>
<sequence>MQSQYFSIQINGEPFYCSSQMSIEAILNYLNISKELNLIEYNREIISNDQLSHVFVQENDKLEIITIVGGG</sequence>
<keyword evidence="1" id="KW-0934">Plastid</keyword>
<name>A0A1G4NT59_9FLOR</name>
<keyword evidence="1" id="KW-0150">Chloroplast</keyword>
<dbReference type="AlphaFoldDB" id="A0A1G4NT59"/>
<gene>
    <name evidence="1" type="primary">thiS</name>
    <name evidence="1" type="ORF">JFC0074_224</name>
</gene>
<dbReference type="PANTHER" id="PTHR34472:SF1">
    <property type="entry name" value="SULFUR CARRIER PROTEIN THIS"/>
    <property type="match status" value="1"/>
</dbReference>
<evidence type="ECO:0000313" key="1">
    <source>
        <dbReference type="EMBL" id="SCW21848.1"/>
    </source>
</evidence>
<dbReference type="GeneID" id="29998894"/>
<dbReference type="SUPFAM" id="SSF54285">
    <property type="entry name" value="MoaD/ThiS"/>
    <property type="match status" value="1"/>
</dbReference>
<dbReference type="InterPro" id="IPR016155">
    <property type="entry name" value="Mopterin_synth/thiamin_S_b"/>
</dbReference>
<dbReference type="NCBIfam" id="TIGR01683">
    <property type="entry name" value="thiS"/>
    <property type="match status" value="1"/>
</dbReference>
<dbReference type="InterPro" id="IPR003749">
    <property type="entry name" value="ThiS/MoaD-like"/>
</dbReference>
<dbReference type="InterPro" id="IPR010035">
    <property type="entry name" value="Thi_S"/>
</dbReference>
<geneLocation type="chloroplast" evidence="1"/>
<dbReference type="PANTHER" id="PTHR34472">
    <property type="entry name" value="SULFUR CARRIER PROTEIN THIS"/>
    <property type="match status" value="1"/>
</dbReference>
<reference evidence="1" key="1">
    <citation type="submission" date="2016-10" db="EMBL/GenBank/DDBJ databases">
        <title>Chloroplast genomes as a tool to resolve red algal phylogenies: a case study in the Nemaliales.</title>
        <authorList>
            <person name="Costa J.F."/>
            <person name="Lin S.M."/>
            <person name="Macaya E.C."/>
            <person name="Fernandez-Garcia C."/>
            <person name="Verbruggen H."/>
        </authorList>
    </citation>
    <scope>NUCLEOTIDE SEQUENCE</scope>
    <source>
        <strain evidence="1">JFC0074</strain>
    </source>
</reference>
<dbReference type="InterPro" id="IPR012675">
    <property type="entry name" value="Beta-grasp_dom_sf"/>
</dbReference>
<dbReference type="EMBL" id="LT622865">
    <property type="protein sequence ID" value="SCW21848.1"/>
    <property type="molecule type" value="Genomic_DNA"/>
</dbReference>
<accession>A0A1G4NT59</accession>
<dbReference type="CDD" id="cd00565">
    <property type="entry name" value="Ubl_ThiS"/>
    <property type="match status" value="1"/>
</dbReference>
<dbReference type="RefSeq" id="YP_009313594.1">
    <property type="nucleotide sequence ID" value="NC_031657.1"/>
</dbReference>
<dbReference type="Pfam" id="PF02597">
    <property type="entry name" value="ThiS"/>
    <property type="match status" value="1"/>
</dbReference>
<dbReference type="Gene3D" id="3.10.20.30">
    <property type="match status" value="1"/>
</dbReference>
<protein>
    <submittedName>
        <fullName evidence="1">Thiamin biosynthesis protein S</fullName>
    </submittedName>
</protein>
<proteinExistence type="predicted"/>
<reference evidence="1" key="2">
    <citation type="submission" date="2016-10" db="EMBL/GenBank/DDBJ databases">
        <authorList>
            <person name="de Groot N.N."/>
        </authorList>
    </citation>
    <scope>NUCLEOTIDE SEQUENCE</scope>
    <source>
        <strain evidence="1">JFC0074</strain>
    </source>
</reference>